<evidence type="ECO:0000313" key="1">
    <source>
        <dbReference type="EMBL" id="KAJ2988818.1"/>
    </source>
</evidence>
<evidence type="ECO:0000313" key="2">
    <source>
        <dbReference type="Proteomes" id="UP001143856"/>
    </source>
</evidence>
<reference evidence="1" key="1">
    <citation type="submission" date="2022-10" db="EMBL/GenBank/DDBJ databases">
        <title>Genome Sequence of Xylaria curta.</title>
        <authorList>
            <person name="Buettner E."/>
        </authorList>
    </citation>
    <scope>NUCLEOTIDE SEQUENCE</scope>
    <source>
        <strain evidence="1">Babe10</strain>
    </source>
</reference>
<dbReference type="Proteomes" id="UP001143856">
    <property type="component" value="Unassembled WGS sequence"/>
</dbReference>
<keyword evidence="2" id="KW-1185">Reference proteome</keyword>
<organism evidence="1 2">
    <name type="scientific">Xylaria curta</name>
    <dbReference type="NCBI Taxonomy" id="42375"/>
    <lineage>
        <taxon>Eukaryota</taxon>
        <taxon>Fungi</taxon>
        <taxon>Dikarya</taxon>
        <taxon>Ascomycota</taxon>
        <taxon>Pezizomycotina</taxon>
        <taxon>Sordariomycetes</taxon>
        <taxon>Xylariomycetidae</taxon>
        <taxon>Xylariales</taxon>
        <taxon>Xylariaceae</taxon>
        <taxon>Xylaria</taxon>
    </lineage>
</organism>
<protein>
    <submittedName>
        <fullName evidence="1">Uncharacterized protein</fullName>
    </submittedName>
</protein>
<dbReference type="EMBL" id="JAPDGR010000602">
    <property type="protein sequence ID" value="KAJ2988818.1"/>
    <property type="molecule type" value="Genomic_DNA"/>
</dbReference>
<comment type="caution">
    <text evidence="1">The sequence shown here is derived from an EMBL/GenBank/DDBJ whole genome shotgun (WGS) entry which is preliminary data.</text>
</comment>
<gene>
    <name evidence="1" type="ORF">NUW58_g3783</name>
</gene>
<accession>A0ACC1PAU8</accession>
<proteinExistence type="predicted"/>
<name>A0ACC1PAU8_9PEZI</name>
<sequence length="112" mass="12337">MDFFATASFPAVLLVGLPLLYTYTASTARARFPTLHKKKICLLIAHPDDEAMFFAPTMLALTRPETGNHVKILCLSTGNADGLGETRKRELVKSAMLLGLRREDDVFVVDSP</sequence>